<gene>
    <name evidence="1" type="ORF">COU88_03115</name>
</gene>
<dbReference type="AlphaFoldDB" id="A0A2M8KSA0"/>
<dbReference type="EMBL" id="PFED01000128">
    <property type="protein sequence ID" value="PJE62783.1"/>
    <property type="molecule type" value="Genomic_DNA"/>
</dbReference>
<evidence type="ECO:0000313" key="1">
    <source>
        <dbReference type="EMBL" id="PJE62783.1"/>
    </source>
</evidence>
<dbReference type="Proteomes" id="UP000229554">
    <property type="component" value="Unassembled WGS sequence"/>
</dbReference>
<proteinExistence type="predicted"/>
<comment type="caution">
    <text evidence="1">The sequence shown here is derived from an EMBL/GenBank/DDBJ whole genome shotgun (WGS) entry which is preliminary data.</text>
</comment>
<protein>
    <submittedName>
        <fullName evidence="1">Uncharacterized protein</fullName>
    </submittedName>
</protein>
<accession>A0A2M8KSA0</accession>
<sequence length="88" mass="9571">MENFEKIQQGGVFFGLAANLLTEAEIDSSKLGADWYGFLLPEASAVDDMPKLVEAILVITELGPNGLCGDPTYIKRTDGRTVMLVSYD</sequence>
<name>A0A2M8KSA0_9BACT</name>
<evidence type="ECO:0000313" key="2">
    <source>
        <dbReference type="Proteomes" id="UP000229554"/>
    </source>
</evidence>
<reference evidence="2" key="1">
    <citation type="submission" date="2017-09" db="EMBL/GenBank/DDBJ databases">
        <title>Depth-based differentiation of microbial function through sediment-hosted aquifers and enrichment of novel symbionts in the deep terrestrial subsurface.</title>
        <authorList>
            <person name="Probst A.J."/>
            <person name="Ladd B."/>
            <person name="Jarett J.K."/>
            <person name="Geller-Mcgrath D.E."/>
            <person name="Sieber C.M.K."/>
            <person name="Emerson J.B."/>
            <person name="Anantharaman K."/>
            <person name="Thomas B.C."/>
            <person name="Malmstrom R."/>
            <person name="Stieglmeier M."/>
            <person name="Klingl A."/>
            <person name="Woyke T."/>
            <person name="Ryan C.M."/>
            <person name="Banfield J.F."/>
        </authorList>
    </citation>
    <scope>NUCLEOTIDE SEQUENCE [LARGE SCALE GENOMIC DNA]</scope>
</reference>
<organism evidence="1 2">
    <name type="scientific">Candidatus Roizmanbacteria bacterium CG10_big_fil_rev_8_21_14_0_10_39_6</name>
    <dbReference type="NCBI Taxonomy" id="1974853"/>
    <lineage>
        <taxon>Bacteria</taxon>
        <taxon>Candidatus Roizmaniibacteriota</taxon>
    </lineage>
</organism>